<evidence type="ECO:0000256" key="2">
    <source>
        <dbReference type="SAM" id="Phobius"/>
    </source>
</evidence>
<dbReference type="InterPro" id="IPR052336">
    <property type="entry name" value="MlaD_Phospholipid_Transporter"/>
</dbReference>
<dbReference type="InterPro" id="IPR003399">
    <property type="entry name" value="Mce/MlaD"/>
</dbReference>
<dbReference type="KEGG" id="daw:HS1_001496"/>
<evidence type="ECO:0000256" key="1">
    <source>
        <dbReference type="SAM" id="Coils"/>
    </source>
</evidence>
<dbReference type="AlphaFoldDB" id="A0A7U4QL06"/>
<feature type="transmembrane region" description="Helical" evidence="2">
    <location>
        <begin position="6"/>
        <end position="26"/>
    </location>
</feature>
<accession>A0A7U4QL06</accession>
<sequence>MKTTGLAFKVGIFVLLGLIALGYMTIKITKYKKLLVMKGYEIYTVFDDVAGLKRNNSVLMAGVGIGRVKEISLENGKAKVTALIKPHVKITKDAQVRIRGYGMVGTKYLEIVQGTSKEFIKPKETLTNTTSVANVDSILNEIEDYLKTEKESLKEITENIKEASANLADISQDINRGKGSLGKLVKEDKLYKDLENLSDRLDNIVAKIERGEGTLGKLVNDEEFYQKAENTIDDLSDLVADIKAGKGTIGKLWKDESLYDQANDTINRINNIITKVEKGEGTLGKFINDETLYQEARETLRNVRETSATVREQTPLSVIGTAVGIAK</sequence>
<keyword evidence="2" id="KW-0812">Transmembrane</keyword>
<protein>
    <submittedName>
        <fullName evidence="4">Mammalian cell entry protein</fullName>
    </submittedName>
</protein>
<proteinExistence type="predicted"/>
<dbReference type="OrthoDB" id="9769132at2"/>
<dbReference type="PANTHER" id="PTHR33371:SF4">
    <property type="entry name" value="INTERMEMBRANE PHOSPHOLIPID TRANSPORT SYSTEM BINDING PROTEIN MLAD"/>
    <property type="match status" value="1"/>
</dbReference>
<evidence type="ECO:0000313" key="4">
    <source>
        <dbReference type="EMBL" id="AMM41295.1"/>
    </source>
</evidence>
<organism evidence="4 5">
    <name type="scientific">Desulfofervidus auxilii</name>
    <dbReference type="NCBI Taxonomy" id="1621989"/>
    <lineage>
        <taxon>Bacteria</taxon>
        <taxon>Pseudomonadati</taxon>
        <taxon>Thermodesulfobacteriota</taxon>
        <taxon>Candidatus Desulfofervidia</taxon>
        <taxon>Candidatus Desulfofervidales</taxon>
        <taxon>Candidatus Desulfofervidaceae</taxon>
        <taxon>Candidatus Desulfofervidus</taxon>
    </lineage>
</organism>
<dbReference type="PANTHER" id="PTHR33371">
    <property type="entry name" value="INTERMEMBRANE PHOSPHOLIPID TRANSPORT SYSTEM BINDING PROTEIN MLAD-RELATED"/>
    <property type="match status" value="1"/>
</dbReference>
<evidence type="ECO:0000259" key="3">
    <source>
        <dbReference type="Pfam" id="PF02470"/>
    </source>
</evidence>
<keyword evidence="2" id="KW-1133">Transmembrane helix</keyword>
<name>A0A7U4QL06_DESA2</name>
<feature type="coiled-coil region" evidence="1">
    <location>
        <begin position="139"/>
        <end position="214"/>
    </location>
</feature>
<dbReference type="EMBL" id="CP013015">
    <property type="protein sequence ID" value="AMM41295.1"/>
    <property type="molecule type" value="Genomic_DNA"/>
</dbReference>
<feature type="domain" description="Mce/MlaD" evidence="3">
    <location>
        <begin position="38"/>
        <end position="114"/>
    </location>
</feature>
<keyword evidence="5" id="KW-1185">Reference proteome</keyword>
<dbReference type="Pfam" id="PF02470">
    <property type="entry name" value="MlaD"/>
    <property type="match status" value="1"/>
</dbReference>
<keyword evidence="2" id="KW-0472">Membrane</keyword>
<keyword evidence="1" id="KW-0175">Coiled coil</keyword>
<evidence type="ECO:0000313" key="5">
    <source>
        <dbReference type="Proteomes" id="UP000070560"/>
    </source>
</evidence>
<dbReference type="Proteomes" id="UP000070560">
    <property type="component" value="Chromosome"/>
</dbReference>
<gene>
    <name evidence="4" type="ORF">HS1_001496</name>
</gene>
<dbReference type="RefSeq" id="WP_066063132.1">
    <property type="nucleotide sequence ID" value="NZ_CP013015.1"/>
</dbReference>
<reference evidence="4 5" key="1">
    <citation type="submission" date="2015-10" db="EMBL/GenBank/DDBJ databases">
        <title>Candidatus Desulfofervidus auxilii, a hydrogenotrophic sulfate-reducing bacterium involved in the thermophilic anaerobic oxidation of methane.</title>
        <authorList>
            <person name="Krukenberg V."/>
            <person name="Richter M."/>
            <person name="Wegener G."/>
        </authorList>
    </citation>
    <scope>NUCLEOTIDE SEQUENCE [LARGE SCALE GENOMIC DNA]</scope>
    <source>
        <strain evidence="4 5">HS1</strain>
    </source>
</reference>